<feature type="domain" description="MHYT" evidence="2">
    <location>
        <begin position="7"/>
        <end position="198"/>
    </location>
</feature>
<dbReference type="Pfam" id="PF03707">
    <property type="entry name" value="MHYT"/>
    <property type="match status" value="2"/>
</dbReference>
<evidence type="ECO:0000313" key="3">
    <source>
        <dbReference type="EMBL" id="MDA2813342.1"/>
    </source>
</evidence>
<feature type="transmembrane region" description="Helical" evidence="1">
    <location>
        <begin position="80"/>
        <end position="101"/>
    </location>
</feature>
<evidence type="ECO:0000313" key="4">
    <source>
        <dbReference type="Proteomes" id="UP001527866"/>
    </source>
</evidence>
<dbReference type="InterPro" id="IPR005330">
    <property type="entry name" value="MHYT_dom"/>
</dbReference>
<dbReference type="RefSeq" id="WP_270688290.1">
    <property type="nucleotide sequence ID" value="NZ_JAQFWQ010000075.1"/>
</dbReference>
<proteinExistence type="predicted"/>
<keyword evidence="1" id="KW-0812">Transmembrane</keyword>
<keyword evidence="1" id="KW-1133">Transmembrane helix</keyword>
<sequence length="254" mass="25994">MVEHFAQGVWTPLVACAVSVLGSFLGLRYASRALSSSGRTRTAWTVLGGISLGGAAVWSMHFIAMLGFRVPGTPIRYDPLMTAASAAVPVVVMTGALAVVIARLWRRLVLLPVGGALVALAMLTMHYMGMGSMRMDADMVHDPLFVVAAAMVALAASVGALWFVGKRWTLSATLVGAALLGGAVTAMHYIAMAGVGVESVGQGADMSGGVPALGFLTPMIIGPGAFLVLGTLLLLVLPDERPVTGGAAAEAPAH</sequence>
<keyword evidence="1" id="KW-0472">Membrane</keyword>
<protein>
    <submittedName>
        <fullName evidence="3">Histidine kinase</fullName>
    </submittedName>
</protein>
<keyword evidence="3" id="KW-0418">Kinase</keyword>
<organism evidence="3 4">
    <name type="scientific">Nocardiopsis endophytica</name>
    <dbReference type="NCBI Taxonomy" id="3018445"/>
    <lineage>
        <taxon>Bacteria</taxon>
        <taxon>Bacillati</taxon>
        <taxon>Actinomycetota</taxon>
        <taxon>Actinomycetes</taxon>
        <taxon>Streptosporangiales</taxon>
        <taxon>Nocardiopsidaceae</taxon>
        <taxon>Nocardiopsis</taxon>
    </lineage>
</organism>
<dbReference type="Proteomes" id="UP001527866">
    <property type="component" value="Unassembled WGS sequence"/>
</dbReference>
<feature type="transmembrane region" description="Helical" evidence="1">
    <location>
        <begin position="172"/>
        <end position="192"/>
    </location>
</feature>
<dbReference type="GO" id="GO:0016301">
    <property type="term" value="F:kinase activity"/>
    <property type="evidence" value="ECO:0007669"/>
    <property type="project" value="UniProtKB-KW"/>
</dbReference>
<feature type="transmembrane region" description="Helical" evidence="1">
    <location>
        <begin position="212"/>
        <end position="237"/>
    </location>
</feature>
<gene>
    <name evidence="3" type="ORF">O4J56_22035</name>
</gene>
<keyword evidence="3" id="KW-0808">Transferase</keyword>
<dbReference type="EMBL" id="JAQFWQ010000075">
    <property type="protein sequence ID" value="MDA2813342.1"/>
    <property type="molecule type" value="Genomic_DNA"/>
</dbReference>
<keyword evidence="4" id="KW-1185">Reference proteome</keyword>
<dbReference type="PANTHER" id="PTHR35152">
    <property type="entry name" value="DOMAIN SIGNALLING PROTEIN, PUTATIVE (AFU_ORTHOLOGUE AFUA_5G11310)-RELATED"/>
    <property type="match status" value="1"/>
</dbReference>
<feature type="transmembrane region" description="Helical" evidence="1">
    <location>
        <begin position="42"/>
        <end position="68"/>
    </location>
</feature>
<evidence type="ECO:0000259" key="2">
    <source>
        <dbReference type="PROSITE" id="PS50924"/>
    </source>
</evidence>
<reference evidence="3 4" key="1">
    <citation type="submission" date="2023-01" db="EMBL/GenBank/DDBJ databases">
        <title>Draft genome sequence of Nocardiopsis sp. RSe5-2 isolated from halophytes.</title>
        <authorList>
            <person name="Duangmal K."/>
            <person name="Chantavorakit T."/>
        </authorList>
    </citation>
    <scope>NUCLEOTIDE SEQUENCE [LARGE SCALE GENOMIC DNA]</scope>
    <source>
        <strain evidence="3 4">RSe5-2</strain>
    </source>
</reference>
<name>A0ABT4UAH9_9ACTN</name>
<feature type="transmembrane region" description="Helical" evidence="1">
    <location>
        <begin position="144"/>
        <end position="165"/>
    </location>
</feature>
<comment type="caution">
    <text evidence="3">The sequence shown here is derived from an EMBL/GenBank/DDBJ whole genome shotgun (WGS) entry which is preliminary data.</text>
</comment>
<dbReference type="PROSITE" id="PS50924">
    <property type="entry name" value="MHYT"/>
    <property type="match status" value="1"/>
</dbReference>
<dbReference type="PANTHER" id="PTHR35152:SF1">
    <property type="entry name" value="DOMAIN SIGNALLING PROTEIN, PUTATIVE (AFU_ORTHOLOGUE AFUA_5G11310)-RELATED"/>
    <property type="match status" value="1"/>
</dbReference>
<feature type="transmembrane region" description="Helical" evidence="1">
    <location>
        <begin position="108"/>
        <end position="129"/>
    </location>
</feature>
<accession>A0ABT4UAH9</accession>
<feature type="transmembrane region" description="Helical" evidence="1">
    <location>
        <begin position="12"/>
        <end position="30"/>
    </location>
</feature>
<evidence type="ECO:0000256" key="1">
    <source>
        <dbReference type="PROSITE-ProRule" id="PRU00244"/>
    </source>
</evidence>